<gene>
    <name evidence="15" type="ORF">BDV25DRAFT_18286</name>
</gene>
<sequence length="532" mass="57638">MKLSIALAGALLGTALAEMPHIVAKGSKFFYSNNGTEFFIRGVAYQQEHNGQGETKYTDPLADPKVCARDIPYLVQLRTNVIRTYALDPSKNHDECMKMLADAGIYLISDLSSPTESIEQNNPKWDVTLYKRYTSVIDAFAPYDNVIGFFTGNEVANQPNQTAAIGFVRAAVRDMKAYIKQKKYRDSLAIGYSTDDDKSIRADLADYLVCGDEESQIQMFGYNIYEWCGKSSFKESGYEERTKEFSNYPVPAFFSEYGCNQPKPRHFDDVPVLYGEQMNKVWSGGIVYMYFQEANDYGLVTVDGDKVKTLGDFKSLSSQIQKATATGVESAKYSPTGRPRTCPKVGSEWQADAKSLPPTPNADLCACMEHTLTCVVKDSVSDKDYGKLFGTVCGNPGICDGLASNATSGTFGAYGMCSPRQQLSFVLDQYYQQQSKKGNAASACDFKGSASTQKATKPTGTCSSLLQQASSGGIGKATSNPNGDGGSESRSTSSSDSAAGVLVSPQSVQVGMWQIGVYLATAVVTGAGMILL</sequence>
<dbReference type="SMART" id="SM00768">
    <property type="entry name" value="X8"/>
    <property type="match status" value="1"/>
</dbReference>
<keyword evidence="16" id="KW-1185">Reference proteome</keyword>
<evidence type="ECO:0000256" key="5">
    <source>
        <dbReference type="ARBA" id="ARBA00022679"/>
    </source>
</evidence>
<evidence type="ECO:0000313" key="16">
    <source>
        <dbReference type="Proteomes" id="UP000325780"/>
    </source>
</evidence>
<dbReference type="FunFam" id="3.20.20.80:FF:000038">
    <property type="entry name" value="1,3-beta-glucanosyltransferase"/>
    <property type="match status" value="1"/>
</dbReference>
<dbReference type="PANTHER" id="PTHR31468:SF11">
    <property type="entry name" value="1,3-BETA-GLUCANOSYLTRANSFERASE"/>
    <property type="match status" value="1"/>
</dbReference>
<evidence type="ECO:0000256" key="10">
    <source>
        <dbReference type="ARBA" id="ARBA00023288"/>
    </source>
</evidence>
<feature type="region of interest" description="Disordered" evidence="13">
    <location>
        <begin position="472"/>
        <end position="498"/>
    </location>
</feature>
<dbReference type="GO" id="GO:0071970">
    <property type="term" value="P:fungal-type cell wall (1-&gt;3)-beta-D-glucan biosynthetic process"/>
    <property type="evidence" value="ECO:0007669"/>
    <property type="project" value="TreeGrafter"/>
</dbReference>
<proteinExistence type="inferred from homology"/>
<dbReference type="InterPro" id="IPR017853">
    <property type="entry name" value="GH"/>
</dbReference>
<dbReference type="Proteomes" id="UP000325780">
    <property type="component" value="Unassembled WGS sequence"/>
</dbReference>
<evidence type="ECO:0000256" key="3">
    <source>
        <dbReference type="ARBA" id="ARBA00022475"/>
    </source>
</evidence>
<dbReference type="GO" id="GO:0031505">
    <property type="term" value="P:fungal-type cell wall organization"/>
    <property type="evidence" value="ECO:0007669"/>
    <property type="project" value="TreeGrafter"/>
</dbReference>
<evidence type="ECO:0000256" key="2">
    <source>
        <dbReference type="ARBA" id="ARBA00007528"/>
    </source>
</evidence>
<dbReference type="PANTHER" id="PTHR31468">
    <property type="entry name" value="1,3-BETA-GLUCANOSYLTRANSFERASE GAS1"/>
    <property type="match status" value="1"/>
</dbReference>
<dbReference type="FunFam" id="1.20.58.1040:FF:000005">
    <property type="entry name" value="1,3-beta-glucanosyltransferase"/>
    <property type="match status" value="1"/>
</dbReference>
<evidence type="ECO:0000256" key="7">
    <source>
        <dbReference type="ARBA" id="ARBA00023136"/>
    </source>
</evidence>
<dbReference type="GO" id="GO:0098552">
    <property type="term" value="C:side of membrane"/>
    <property type="evidence" value="ECO:0007669"/>
    <property type="project" value="UniProtKB-KW"/>
</dbReference>
<dbReference type="GO" id="GO:0042124">
    <property type="term" value="F:1,3-beta-glucanosyltransferase activity"/>
    <property type="evidence" value="ECO:0007669"/>
    <property type="project" value="TreeGrafter"/>
</dbReference>
<organism evidence="15 16">
    <name type="scientific">Aspergillus avenaceus</name>
    <dbReference type="NCBI Taxonomy" id="36643"/>
    <lineage>
        <taxon>Eukaryota</taxon>
        <taxon>Fungi</taxon>
        <taxon>Dikarya</taxon>
        <taxon>Ascomycota</taxon>
        <taxon>Pezizomycotina</taxon>
        <taxon>Eurotiomycetes</taxon>
        <taxon>Eurotiomycetidae</taxon>
        <taxon>Eurotiales</taxon>
        <taxon>Aspergillaceae</taxon>
        <taxon>Aspergillus</taxon>
        <taxon>Aspergillus subgen. Circumdati</taxon>
    </lineage>
</organism>
<feature type="compositionally biased region" description="Low complexity" evidence="13">
    <location>
        <begin position="488"/>
        <end position="498"/>
    </location>
</feature>
<dbReference type="AlphaFoldDB" id="A0A5N6U552"/>
<evidence type="ECO:0000256" key="9">
    <source>
        <dbReference type="ARBA" id="ARBA00023180"/>
    </source>
</evidence>
<comment type="subcellular location">
    <subcellularLocation>
        <location evidence="1 12">Cell membrane</location>
        <topology evidence="1 12">Lipid-anchor</topology>
        <topology evidence="1 12">GPI-anchor</topology>
    </subcellularLocation>
</comment>
<dbReference type="Pfam" id="PF03198">
    <property type="entry name" value="Glyco_hydro_72"/>
    <property type="match status" value="1"/>
</dbReference>
<keyword evidence="4 12" id="KW-0336">GPI-anchor</keyword>
<evidence type="ECO:0000313" key="15">
    <source>
        <dbReference type="EMBL" id="KAE8153704.1"/>
    </source>
</evidence>
<keyword evidence="6 12" id="KW-0732">Signal</keyword>
<keyword evidence="9" id="KW-0325">Glycoprotein</keyword>
<reference evidence="15 16" key="1">
    <citation type="submission" date="2019-04" db="EMBL/GenBank/DDBJ databases">
        <title>Friends and foes A comparative genomics study of 23 Aspergillus species from section Flavi.</title>
        <authorList>
            <consortium name="DOE Joint Genome Institute"/>
            <person name="Kjaerbolling I."/>
            <person name="Vesth T."/>
            <person name="Frisvad J.C."/>
            <person name="Nybo J.L."/>
            <person name="Theobald S."/>
            <person name="Kildgaard S."/>
            <person name="Isbrandt T."/>
            <person name="Kuo A."/>
            <person name="Sato A."/>
            <person name="Lyhne E.K."/>
            <person name="Kogle M.E."/>
            <person name="Wiebenga A."/>
            <person name="Kun R.S."/>
            <person name="Lubbers R.J."/>
            <person name="Makela M.R."/>
            <person name="Barry K."/>
            <person name="Chovatia M."/>
            <person name="Clum A."/>
            <person name="Daum C."/>
            <person name="Haridas S."/>
            <person name="He G."/>
            <person name="LaButti K."/>
            <person name="Lipzen A."/>
            <person name="Mondo S."/>
            <person name="Riley R."/>
            <person name="Salamov A."/>
            <person name="Simmons B.A."/>
            <person name="Magnuson J.K."/>
            <person name="Henrissat B."/>
            <person name="Mortensen U.H."/>
            <person name="Larsen T.O."/>
            <person name="Devries R.P."/>
            <person name="Grigoriev I.V."/>
            <person name="Machida M."/>
            <person name="Baker S.E."/>
            <person name="Andersen M.R."/>
        </authorList>
    </citation>
    <scope>NUCLEOTIDE SEQUENCE [LARGE SCALE GENOMIC DNA]</scope>
    <source>
        <strain evidence="15 16">IBT 18842</strain>
    </source>
</reference>
<feature type="chain" id="PRO_5025074739" description="1,3-beta-glucanosyltransferase" evidence="12">
    <location>
        <begin position="18"/>
        <end position="532"/>
    </location>
</feature>
<evidence type="ECO:0000256" key="12">
    <source>
        <dbReference type="RuleBase" id="RU361209"/>
    </source>
</evidence>
<keyword evidence="8" id="KW-1015">Disulfide bond</keyword>
<evidence type="ECO:0000256" key="11">
    <source>
        <dbReference type="ARBA" id="ARBA00025026"/>
    </source>
</evidence>
<dbReference type="GO" id="GO:0031982">
    <property type="term" value="C:vesicle"/>
    <property type="evidence" value="ECO:0007669"/>
    <property type="project" value="UniProtKB-ARBA"/>
</dbReference>
<keyword evidence="3" id="KW-1003">Cell membrane</keyword>
<keyword evidence="7 12" id="KW-0472">Membrane</keyword>
<name>A0A5N6U552_ASPAV</name>
<evidence type="ECO:0000259" key="14">
    <source>
        <dbReference type="SMART" id="SM00768"/>
    </source>
</evidence>
<dbReference type="InterPro" id="IPR012946">
    <property type="entry name" value="X8"/>
</dbReference>
<evidence type="ECO:0000256" key="13">
    <source>
        <dbReference type="SAM" id="MobiDB-lite"/>
    </source>
</evidence>
<evidence type="ECO:0000256" key="1">
    <source>
        <dbReference type="ARBA" id="ARBA00004609"/>
    </source>
</evidence>
<keyword evidence="10 12" id="KW-0449">Lipoprotein</keyword>
<dbReference type="GO" id="GO:0005886">
    <property type="term" value="C:plasma membrane"/>
    <property type="evidence" value="ECO:0007669"/>
    <property type="project" value="UniProtKB-SubCell"/>
</dbReference>
<evidence type="ECO:0000256" key="6">
    <source>
        <dbReference type="ARBA" id="ARBA00022729"/>
    </source>
</evidence>
<feature type="compositionally biased region" description="Polar residues" evidence="13">
    <location>
        <begin position="472"/>
        <end position="482"/>
    </location>
</feature>
<comment type="similarity">
    <text evidence="2 12">Belongs to the glycosyl hydrolase 72 family.</text>
</comment>
<dbReference type="SUPFAM" id="SSF51445">
    <property type="entry name" value="(Trans)glycosidases"/>
    <property type="match status" value="1"/>
</dbReference>
<evidence type="ECO:0000256" key="8">
    <source>
        <dbReference type="ARBA" id="ARBA00023157"/>
    </source>
</evidence>
<dbReference type="Gene3D" id="1.20.58.1040">
    <property type="match status" value="1"/>
</dbReference>
<evidence type="ECO:0000256" key="4">
    <source>
        <dbReference type="ARBA" id="ARBA00022622"/>
    </source>
</evidence>
<protein>
    <recommendedName>
        <fullName evidence="12">1,3-beta-glucanosyltransferase</fullName>
        <ecNumber evidence="12">2.4.1.-</ecNumber>
    </recommendedName>
</protein>
<feature type="domain" description="X8" evidence="14">
    <location>
        <begin position="372"/>
        <end position="464"/>
    </location>
</feature>
<dbReference type="EMBL" id="ML742036">
    <property type="protein sequence ID" value="KAE8153704.1"/>
    <property type="molecule type" value="Genomic_DNA"/>
</dbReference>
<comment type="function">
    <text evidence="11">Splits internally a 1,3-beta-glucan molecule and transfers the newly generated reducing end (the donor) to the non-reducing end of another 1,3-beta-glucan molecule (the acceptor) forming a 1,3-beta linkage, resulting in the elongation of 1,3-beta-glucan chains in the cell wall. Involved in cell wall morphogenesis.</text>
</comment>
<dbReference type="GO" id="GO:0009277">
    <property type="term" value="C:fungal-type cell wall"/>
    <property type="evidence" value="ECO:0007669"/>
    <property type="project" value="UniProtKB-ARBA"/>
</dbReference>
<dbReference type="Gene3D" id="3.20.20.80">
    <property type="entry name" value="Glycosidases"/>
    <property type="match status" value="1"/>
</dbReference>
<keyword evidence="5 12" id="KW-0808">Transferase</keyword>
<accession>A0A5N6U552</accession>
<dbReference type="Pfam" id="PF07983">
    <property type="entry name" value="X8"/>
    <property type="match status" value="1"/>
</dbReference>
<dbReference type="EC" id="2.4.1.-" evidence="12"/>
<feature type="signal peptide" evidence="12">
    <location>
        <begin position="1"/>
        <end position="17"/>
    </location>
</feature>
<dbReference type="OrthoDB" id="421038at2759"/>
<dbReference type="InterPro" id="IPR004886">
    <property type="entry name" value="Glucanosyltransferase"/>
</dbReference>